<dbReference type="GO" id="GO:0006357">
    <property type="term" value="P:regulation of transcription by RNA polymerase II"/>
    <property type="evidence" value="ECO:0007669"/>
    <property type="project" value="InterPro"/>
</dbReference>
<dbReference type="GO" id="GO:0003712">
    <property type="term" value="F:transcription coregulator activity"/>
    <property type="evidence" value="ECO:0007669"/>
    <property type="project" value="InterPro"/>
</dbReference>
<dbReference type="AlphaFoldDB" id="A0A9N9GMU5"/>
<dbReference type="OrthoDB" id="5528926at2759"/>
<evidence type="ECO:0000256" key="3">
    <source>
        <dbReference type="ARBA" id="ARBA00023015"/>
    </source>
</evidence>
<evidence type="ECO:0000256" key="8">
    <source>
        <dbReference type="SAM" id="MobiDB-lite"/>
    </source>
</evidence>
<keyword evidence="10" id="KW-1185">Reference proteome</keyword>
<keyword evidence="3 7" id="KW-0805">Transcription regulation</keyword>
<evidence type="ECO:0000256" key="4">
    <source>
        <dbReference type="ARBA" id="ARBA00023159"/>
    </source>
</evidence>
<organism evidence="9 10">
    <name type="scientific">Paraglomus brasilianum</name>
    <dbReference type="NCBI Taxonomy" id="144538"/>
    <lineage>
        <taxon>Eukaryota</taxon>
        <taxon>Fungi</taxon>
        <taxon>Fungi incertae sedis</taxon>
        <taxon>Mucoromycota</taxon>
        <taxon>Glomeromycotina</taxon>
        <taxon>Glomeromycetes</taxon>
        <taxon>Paraglomerales</taxon>
        <taxon>Paraglomeraceae</taxon>
        <taxon>Paraglomus</taxon>
    </lineage>
</organism>
<dbReference type="GO" id="GO:0016592">
    <property type="term" value="C:mediator complex"/>
    <property type="evidence" value="ECO:0007669"/>
    <property type="project" value="InterPro"/>
</dbReference>
<protein>
    <recommendedName>
        <fullName evidence="7">Mediator of RNA polymerase II transcription subunit 9</fullName>
    </recommendedName>
    <alternativeName>
        <fullName evidence="7">Mediator complex subunit 9</fullName>
    </alternativeName>
</protein>
<keyword evidence="4 7" id="KW-0010">Activator</keyword>
<evidence type="ECO:0000256" key="7">
    <source>
        <dbReference type="RuleBase" id="RU364145"/>
    </source>
</evidence>
<dbReference type="InterPro" id="IPR011425">
    <property type="entry name" value="Med9"/>
</dbReference>
<dbReference type="EMBL" id="CAJVPI010001446">
    <property type="protein sequence ID" value="CAG8613151.1"/>
    <property type="molecule type" value="Genomic_DNA"/>
</dbReference>
<comment type="caution">
    <text evidence="9">The sequence shown here is derived from an EMBL/GenBank/DDBJ whole genome shotgun (WGS) entry which is preliminary data.</text>
</comment>
<reference evidence="9" key="1">
    <citation type="submission" date="2021-06" db="EMBL/GenBank/DDBJ databases">
        <authorList>
            <person name="Kallberg Y."/>
            <person name="Tangrot J."/>
            <person name="Rosling A."/>
        </authorList>
    </citation>
    <scope>NUCLEOTIDE SEQUENCE</scope>
    <source>
        <strain evidence="9">BR232B</strain>
    </source>
</reference>
<name>A0A9N9GMU5_9GLOM</name>
<proteinExistence type="inferred from homology"/>
<evidence type="ECO:0000256" key="1">
    <source>
        <dbReference type="ARBA" id="ARBA00004123"/>
    </source>
</evidence>
<comment type="subunit">
    <text evidence="7">Component of the Mediator complex.</text>
</comment>
<dbReference type="Pfam" id="PF07544">
    <property type="entry name" value="Med9"/>
    <property type="match status" value="1"/>
</dbReference>
<evidence type="ECO:0000256" key="2">
    <source>
        <dbReference type="ARBA" id="ARBA00008089"/>
    </source>
</evidence>
<feature type="region of interest" description="Disordered" evidence="8">
    <location>
        <begin position="1"/>
        <end position="27"/>
    </location>
</feature>
<dbReference type="Proteomes" id="UP000789739">
    <property type="component" value="Unassembled WGS sequence"/>
</dbReference>
<evidence type="ECO:0000256" key="6">
    <source>
        <dbReference type="ARBA" id="ARBA00023242"/>
    </source>
</evidence>
<comment type="similarity">
    <text evidence="2 7">Belongs to the Mediator complex subunit 9 family.</text>
</comment>
<evidence type="ECO:0000313" key="9">
    <source>
        <dbReference type="EMBL" id="CAG8613151.1"/>
    </source>
</evidence>
<sequence>MDNDISFPFSLPGINSSFTAASDPRTSSLPGLPGELSELLTENLGAQVGEIATDTTEKPNDDEHIFQRSEFTFLPQIAQILELIESGNDKQEINKLTLKLKESFQRCHQILEDLPGADLSREAQDELLAEEKDILQQKK</sequence>
<evidence type="ECO:0000313" key="10">
    <source>
        <dbReference type="Proteomes" id="UP000789739"/>
    </source>
</evidence>
<comment type="function">
    <text evidence="7">Component of the Mediator complex, a coactivator involved in the regulated transcription of nearly all RNA polymerase II-dependent genes. Mediator functions as a bridge to convey information from gene-specific regulatory proteins to the basal RNA polymerase II transcription machinery. Mediator is recruited to promoters by direct interactions with regulatory proteins and serves as a scaffold for the assembly of a functional preinitiation complex with RNA polymerase II and the general transcription factors.</text>
</comment>
<accession>A0A9N9GMU5</accession>
<keyword evidence="6 7" id="KW-0539">Nucleus</keyword>
<evidence type="ECO:0000256" key="5">
    <source>
        <dbReference type="ARBA" id="ARBA00023163"/>
    </source>
</evidence>
<gene>
    <name evidence="7" type="primary">MED9</name>
    <name evidence="9" type="ORF">PBRASI_LOCUS8283</name>
</gene>
<comment type="subcellular location">
    <subcellularLocation>
        <location evidence="1 7">Nucleus</location>
    </subcellularLocation>
</comment>
<keyword evidence="5 7" id="KW-0804">Transcription</keyword>